<evidence type="ECO:0000256" key="1">
    <source>
        <dbReference type="ARBA" id="ARBA00023157"/>
    </source>
</evidence>
<dbReference type="EMBL" id="GL433836">
    <property type="protein sequence ID" value="EFN59402.1"/>
    <property type="molecule type" value="Genomic_DNA"/>
</dbReference>
<dbReference type="PROSITE" id="PS51808">
    <property type="entry name" value="CHCH"/>
    <property type="match status" value="1"/>
</dbReference>
<reference evidence="4 5" key="1">
    <citation type="journal article" date="2010" name="Plant Cell">
        <title>The Chlorella variabilis NC64A genome reveals adaptation to photosymbiosis, coevolution with viruses, and cryptic sex.</title>
        <authorList>
            <person name="Blanc G."/>
            <person name="Duncan G."/>
            <person name="Agarkova I."/>
            <person name="Borodovsky M."/>
            <person name="Gurnon J."/>
            <person name="Kuo A."/>
            <person name="Lindquist E."/>
            <person name="Lucas S."/>
            <person name="Pangilinan J."/>
            <person name="Polle J."/>
            <person name="Salamov A."/>
            <person name="Terry A."/>
            <person name="Yamada T."/>
            <person name="Dunigan D.D."/>
            <person name="Grigoriev I.V."/>
            <person name="Claverie J.M."/>
            <person name="Van Etten J.L."/>
        </authorList>
    </citation>
    <scope>NUCLEOTIDE SEQUENCE [LARGE SCALE GENOMIC DNA]</scope>
    <source>
        <strain evidence="4 5">NC64A</strain>
    </source>
</reference>
<dbReference type="eggNOG" id="KOG3477">
    <property type="taxonomic scope" value="Eukaryota"/>
</dbReference>
<evidence type="ECO:0000313" key="5">
    <source>
        <dbReference type="Proteomes" id="UP000008141"/>
    </source>
</evidence>
<dbReference type="KEGG" id="cvr:CHLNCDRAFT_137900"/>
<dbReference type="Pfam" id="PF06747">
    <property type="entry name" value="CHCH"/>
    <property type="match status" value="1"/>
</dbReference>
<proteinExistence type="predicted"/>
<dbReference type="OrthoDB" id="268594at2759"/>
<sequence>MSAGGAFGGARGFQPRPPEKGIKEEYLQCLKDHGNDAEACRELAKSYLQCRMERNLMAKQDLRDLGFAEGDAPAPAPAPQKPKGEKRRIESEGYVAGMRRFDKDQ</sequence>
<dbReference type="AlphaFoldDB" id="E1Z4S9"/>
<evidence type="ECO:0000256" key="2">
    <source>
        <dbReference type="SAM" id="MobiDB-lite"/>
    </source>
</evidence>
<dbReference type="GeneID" id="17358698"/>
<feature type="domain" description="CHCH" evidence="3">
    <location>
        <begin position="24"/>
        <end position="53"/>
    </location>
</feature>
<protein>
    <recommendedName>
        <fullName evidence="3">CHCH domain-containing protein</fullName>
    </recommendedName>
</protein>
<organism evidence="5">
    <name type="scientific">Chlorella variabilis</name>
    <name type="common">Green alga</name>
    <dbReference type="NCBI Taxonomy" id="554065"/>
    <lineage>
        <taxon>Eukaryota</taxon>
        <taxon>Viridiplantae</taxon>
        <taxon>Chlorophyta</taxon>
        <taxon>core chlorophytes</taxon>
        <taxon>Trebouxiophyceae</taxon>
        <taxon>Chlorellales</taxon>
        <taxon>Chlorellaceae</taxon>
        <taxon>Chlorella clade</taxon>
        <taxon>Chlorella</taxon>
    </lineage>
</organism>
<accession>E1Z4S9</accession>
<dbReference type="InterPro" id="IPR010625">
    <property type="entry name" value="CHCH"/>
</dbReference>
<dbReference type="OMA" id="MKCRIEN"/>
<keyword evidence="1" id="KW-1015">Disulfide bond</keyword>
<keyword evidence="5" id="KW-1185">Reference proteome</keyword>
<dbReference type="Proteomes" id="UP000008141">
    <property type="component" value="Unassembled WGS sequence"/>
</dbReference>
<dbReference type="InParanoid" id="E1Z4S9"/>
<dbReference type="PANTHER" id="PTHR47565:SF2">
    <property type="entry name" value="CYTOCHROME C OXIDASE 19-1"/>
    <property type="match status" value="1"/>
</dbReference>
<dbReference type="FunCoup" id="E1Z4S9">
    <property type="interactions" value="1009"/>
</dbReference>
<gene>
    <name evidence="4" type="ORF">CHLNCDRAFT_137900</name>
</gene>
<evidence type="ECO:0000313" key="4">
    <source>
        <dbReference type="EMBL" id="EFN59402.1"/>
    </source>
</evidence>
<dbReference type="PANTHER" id="PTHR47565">
    <property type="entry name" value="CYTOCHROME C OXIDASE 19-1"/>
    <property type="match status" value="1"/>
</dbReference>
<name>E1Z4S9_CHLVA</name>
<dbReference type="RefSeq" id="XP_005851504.1">
    <property type="nucleotide sequence ID" value="XM_005851442.1"/>
</dbReference>
<feature type="region of interest" description="Disordered" evidence="2">
    <location>
        <begin position="67"/>
        <end position="105"/>
    </location>
</feature>
<dbReference type="STRING" id="554065.E1Z4S9"/>
<evidence type="ECO:0000259" key="3">
    <source>
        <dbReference type="Pfam" id="PF06747"/>
    </source>
</evidence>